<feature type="compositionally biased region" description="Basic and acidic residues" evidence="10">
    <location>
        <begin position="97"/>
        <end position="109"/>
    </location>
</feature>
<feature type="region of interest" description="Disordered" evidence="10">
    <location>
        <begin position="516"/>
        <end position="742"/>
    </location>
</feature>
<evidence type="ECO:0000256" key="10">
    <source>
        <dbReference type="SAM" id="MobiDB-lite"/>
    </source>
</evidence>
<dbReference type="Proteomes" id="UP000308549">
    <property type="component" value="Unassembled WGS sequence"/>
</dbReference>
<dbReference type="Pfam" id="PF04410">
    <property type="entry name" value="Gar1"/>
    <property type="match status" value="1"/>
</dbReference>
<accession>A0A4U0U642</accession>
<keyword evidence="6" id="KW-0597">Phosphoprotein</keyword>
<dbReference type="GO" id="GO:0003723">
    <property type="term" value="F:RNA binding"/>
    <property type="evidence" value="ECO:0007669"/>
    <property type="project" value="UniProtKB-KW"/>
</dbReference>
<dbReference type="InterPro" id="IPR038664">
    <property type="entry name" value="Gar1/Naf1_Cbf5-bd_sf"/>
</dbReference>
<feature type="compositionally biased region" description="Basic and acidic residues" evidence="10">
    <location>
        <begin position="345"/>
        <end position="367"/>
    </location>
</feature>
<feature type="compositionally biased region" description="Basic and acidic residues" evidence="10">
    <location>
        <begin position="1"/>
        <end position="22"/>
    </location>
</feature>
<dbReference type="Gene3D" id="2.40.10.230">
    <property type="entry name" value="Probable tRNA pseudouridine synthase domain"/>
    <property type="match status" value="1"/>
</dbReference>
<gene>
    <name evidence="11" type="ORF">B0A50_02661</name>
</gene>
<evidence type="ECO:0000256" key="4">
    <source>
        <dbReference type="ARBA" id="ARBA00022517"/>
    </source>
</evidence>
<dbReference type="FunFam" id="2.40.10.230:FF:000002">
    <property type="entry name" value="H/ACA ribonucleoprotein complex non-core subunit NAF1"/>
    <property type="match status" value="1"/>
</dbReference>
<feature type="compositionally biased region" description="Basic and acidic residues" evidence="10">
    <location>
        <begin position="227"/>
        <end position="238"/>
    </location>
</feature>
<feature type="compositionally biased region" description="Basic and acidic residues" evidence="10">
    <location>
        <begin position="186"/>
        <end position="198"/>
    </location>
</feature>
<evidence type="ECO:0000256" key="6">
    <source>
        <dbReference type="ARBA" id="ARBA00022553"/>
    </source>
</evidence>
<keyword evidence="7" id="KW-0694">RNA-binding</keyword>
<sequence length="828" mass="89424">MDSEYHADPADARPTKRVRLDAPLEVTEDVQEEIIDDEGWDEIYGTTTEPEDPQTRPTVMAKEANTTSEVAELPSMSSLPLAPPEEHRDQYQSGADDSVRPEQQEKDDALDGVPPEAVAEEHDDVLVPEPIVPNAADEASVRMLAETSSVNGDPSATLPVEDASGQTNASGEMVQPVENESSLQRPEQEMSIERRDEAAVGETVQEPDQEVRRDGQVSDGDGQAVNGEDRLAKGDGHAMGEANQASEPQEDLSAGLLEMLEAKPEPSKATEDPEFMAAAATQKEQPNAEWQFDSSDAESSNSSDSDDDSDDDTSSDSSSDGGYEMLDPATAAKMLMAGEGDDDDDGKKGGKGGADRQPRTANEVREEVVPKPDIQITEEMKITELGTIENTVEGMVLIKGATPGEYQVLEAGSVLCNEKRDVIGAVAETFGRVEAPMYSVAFTNAQEIEEFGLKHASKVFYVDAHSTFVFTQPLKNLKGTDASNLHDEEIAEEEMEFSDDEAEMEFKRQKKMAKKAARGGYDGAASSRGGRGGGPRSFGAPGQNNVSTFIPGGFSGDAPQATYGGGMSYDDEDVQEEFYNPLKRPPNLSELMASGGPPPMRGGHGAERGARGGGRGRGDRGRGRGDRGRGRGGFNQDRNSRGGRGGSRGGDQQSGGQYRGNAHSFPDRHNDDRRSQSSSKPFKLEGHSSSPPQQQTLQHQQQPQPQAFPALNPYRQQDPQQSSYQFNGYQFQYGSGAPTQIPAPQHQAQYYAQQPQQLPVGAYANPAYYSQQAPVQPQWPAQQTQPQYNGWAGQQGQTGYTQPGAPAPTAEQQMNLMEILRRMGGNAQ</sequence>
<keyword evidence="5" id="KW-0698">rRNA processing</keyword>
<feature type="compositionally biased region" description="Basic and acidic residues" evidence="10">
    <location>
        <begin position="665"/>
        <end position="675"/>
    </location>
</feature>
<dbReference type="GO" id="GO:0000493">
    <property type="term" value="P:box H/ACA snoRNP assembly"/>
    <property type="evidence" value="ECO:0007669"/>
    <property type="project" value="InterPro"/>
</dbReference>
<dbReference type="InterPro" id="IPR009000">
    <property type="entry name" value="Transl_B-barrel_sf"/>
</dbReference>
<evidence type="ECO:0000256" key="9">
    <source>
        <dbReference type="ARBA" id="ARBA00076743"/>
    </source>
</evidence>
<feature type="compositionally biased region" description="Polar residues" evidence="10">
    <location>
        <begin position="714"/>
        <end position="733"/>
    </location>
</feature>
<dbReference type="InterPro" id="IPR007504">
    <property type="entry name" value="H/ACA_rnp_Gar1/Naf1"/>
</dbReference>
<organism evidence="11 12">
    <name type="scientific">Salinomyces thailandicus</name>
    <dbReference type="NCBI Taxonomy" id="706561"/>
    <lineage>
        <taxon>Eukaryota</taxon>
        <taxon>Fungi</taxon>
        <taxon>Dikarya</taxon>
        <taxon>Ascomycota</taxon>
        <taxon>Pezizomycotina</taxon>
        <taxon>Dothideomycetes</taxon>
        <taxon>Dothideomycetidae</taxon>
        <taxon>Mycosphaerellales</taxon>
        <taxon>Teratosphaeriaceae</taxon>
        <taxon>Salinomyces</taxon>
    </lineage>
</organism>
<feature type="compositionally biased region" description="Basic and acidic residues" evidence="10">
    <location>
        <begin position="260"/>
        <end position="271"/>
    </location>
</feature>
<comment type="subcellular location">
    <subcellularLocation>
        <location evidence="1">Nucleus</location>
    </subcellularLocation>
</comment>
<comment type="caution">
    <text evidence="11">The sequence shown here is derived from an EMBL/GenBank/DDBJ whole genome shotgun (WGS) entry which is preliminary data.</text>
</comment>
<feature type="compositionally biased region" description="Low complexity" evidence="10">
    <location>
        <begin position="691"/>
        <end position="705"/>
    </location>
</feature>
<evidence type="ECO:0000256" key="2">
    <source>
        <dbReference type="ARBA" id="ARBA00009801"/>
    </source>
</evidence>
<comment type="similarity">
    <text evidence="2">Belongs to the NAF1 family.</text>
</comment>
<dbReference type="SUPFAM" id="SSF50447">
    <property type="entry name" value="Translation proteins"/>
    <property type="match status" value="1"/>
</dbReference>
<evidence type="ECO:0000256" key="1">
    <source>
        <dbReference type="ARBA" id="ARBA00004123"/>
    </source>
</evidence>
<evidence type="ECO:0000256" key="8">
    <source>
        <dbReference type="ARBA" id="ARBA00023242"/>
    </source>
</evidence>
<dbReference type="GO" id="GO:0006364">
    <property type="term" value="P:rRNA processing"/>
    <property type="evidence" value="ECO:0007669"/>
    <property type="project" value="UniProtKB-KW"/>
</dbReference>
<dbReference type="AlphaFoldDB" id="A0A4U0U642"/>
<feature type="region of interest" description="Disordered" evidence="10">
    <location>
        <begin position="337"/>
        <end position="367"/>
    </location>
</feature>
<feature type="compositionally biased region" description="Acidic residues" evidence="10">
    <location>
        <begin position="26"/>
        <end position="41"/>
    </location>
</feature>
<name>A0A4U0U642_9PEZI</name>
<feature type="compositionally biased region" description="Low complexity" evidence="10">
    <location>
        <begin position="293"/>
        <end position="303"/>
    </location>
</feature>
<dbReference type="InterPro" id="IPR040309">
    <property type="entry name" value="Naf1"/>
</dbReference>
<dbReference type="GO" id="GO:0005634">
    <property type="term" value="C:nucleus"/>
    <property type="evidence" value="ECO:0007669"/>
    <property type="project" value="UniProtKB-SubCell"/>
</dbReference>
<dbReference type="PANTHER" id="PTHR31633">
    <property type="entry name" value="H/ACA RIBONUCLEOPROTEIN COMPLEX NON-CORE SUBUNIT NAF1"/>
    <property type="match status" value="1"/>
</dbReference>
<feature type="region of interest" description="Disordered" evidence="10">
    <location>
        <begin position="1"/>
        <end position="325"/>
    </location>
</feature>
<keyword evidence="12" id="KW-1185">Reference proteome</keyword>
<reference evidence="11 12" key="1">
    <citation type="submission" date="2017-03" db="EMBL/GenBank/DDBJ databases">
        <title>Genomes of endolithic fungi from Antarctica.</title>
        <authorList>
            <person name="Coleine C."/>
            <person name="Masonjones S."/>
            <person name="Stajich J.E."/>
        </authorList>
    </citation>
    <scope>NUCLEOTIDE SEQUENCE [LARGE SCALE GENOMIC DNA]</scope>
    <source>
        <strain evidence="11 12">CCFEE 6315</strain>
    </source>
</reference>
<dbReference type="EMBL" id="NAJL01000011">
    <property type="protein sequence ID" value="TKA30434.1"/>
    <property type="molecule type" value="Genomic_DNA"/>
</dbReference>
<dbReference type="GO" id="GO:0001522">
    <property type="term" value="P:pseudouridine synthesis"/>
    <property type="evidence" value="ECO:0007669"/>
    <property type="project" value="InterPro"/>
</dbReference>
<keyword evidence="4" id="KW-0690">Ribosome biogenesis</keyword>
<feature type="compositionally biased region" description="Gly residues" evidence="10">
    <location>
        <begin position="642"/>
        <end position="653"/>
    </location>
</feature>
<evidence type="ECO:0000256" key="7">
    <source>
        <dbReference type="ARBA" id="ARBA00022884"/>
    </source>
</evidence>
<feature type="compositionally biased region" description="Low complexity" evidence="10">
    <location>
        <begin position="774"/>
        <end position="804"/>
    </location>
</feature>
<evidence type="ECO:0000313" key="12">
    <source>
        <dbReference type="Proteomes" id="UP000308549"/>
    </source>
</evidence>
<feature type="compositionally biased region" description="Acidic residues" evidence="10">
    <location>
        <begin position="304"/>
        <end position="314"/>
    </location>
</feature>
<feature type="region of interest" description="Disordered" evidence="10">
    <location>
        <begin position="774"/>
        <end position="808"/>
    </location>
</feature>
<dbReference type="OrthoDB" id="21550at2759"/>
<dbReference type="GO" id="GO:0005732">
    <property type="term" value="C:sno(s)RNA-containing ribonucleoprotein complex"/>
    <property type="evidence" value="ECO:0007669"/>
    <property type="project" value="InterPro"/>
</dbReference>
<proteinExistence type="inferred from homology"/>
<evidence type="ECO:0000256" key="5">
    <source>
        <dbReference type="ARBA" id="ARBA00022552"/>
    </source>
</evidence>
<feature type="compositionally biased region" description="Basic and acidic residues" evidence="10">
    <location>
        <begin position="604"/>
        <end position="629"/>
    </location>
</feature>
<evidence type="ECO:0000256" key="3">
    <source>
        <dbReference type="ARBA" id="ARBA00021438"/>
    </source>
</evidence>
<keyword evidence="8" id="KW-0539">Nucleus</keyword>
<feature type="compositionally biased region" description="Low complexity" evidence="10">
    <location>
        <begin position="71"/>
        <end position="80"/>
    </location>
</feature>
<dbReference type="PANTHER" id="PTHR31633:SF1">
    <property type="entry name" value="H_ACA RIBONUCLEOPROTEIN COMPLEX NON-CORE SUBUNIT NAF1"/>
    <property type="match status" value="1"/>
</dbReference>
<evidence type="ECO:0000313" key="11">
    <source>
        <dbReference type="EMBL" id="TKA30434.1"/>
    </source>
</evidence>
<protein>
    <recommendedName>
        <fullName evidence="3">H/ACA ribonucleoprotein complex non-core subunit NAF1</fullName>
    </recommendedName>
    <alternativeName>
        <fullName evidence="9">Nuclear assembly factor 1</fullName>
    </alternativeName>
</protein>